<keyword evidence="1" id="KW-1133">Transmembrane helix</keyword>
<dbReference type="Proteomes" id="UP000190423">
    <property type="component" value="Unassembled WGS sequence"/>
</dbReference>
<feature type="transmembrane region" description="Helical" evidence="1">
    <location>
        <begin position="468"/>
        <end position="490"/>
    </location>
</feature>
<keyword evidence="2" id="KW-0732">Signal</keyword>
<proteinExistence type="predicted"/>
<dbReference type="GeneID" id="78316369"/>
<feature type="transmembrane region" description="Helical" evidence="1">
    <location>
        <begin position="287"/>
        <end position="306"/>
    </location>
</feature>
<feature type="transmembrane region" description="Helical" evidence="1">
    <location>
        <begin position="432"/>
        <end position="456"/>
    </location>
</feature>
<dbReference type="RefSeq" id="WP_078932989.1">
    <property type="nucleotide sequence ID" value="NZ_FUWG01000007.1"/>
</dbReference>
<dbReference type="EMBL" id="FUWG01000007">
    <property type="protein sequence ID" value="SJZ39224.1"/>
    <property type="molecule type" value="Genomic_DNA"/>
</dbReference>
<feature type="transmembrane region" description="Helical" evidence="1">
    <location>
        <begin position="389"/>
        <end position="412"/>
    </location>
</feature>
<feature type="transmembrane region" description="Helical" evidence="1">
    <location>
        <begin position="358"/>
        <end position="377"/>
    </location>
</feature>
<keyword evidence="1" id="KW-0472">Membrane</keyword>
<evidence type="ECO:0000256" key="1">
    <source>
        <dbReference type="SAM" id="Phobius"/>
    </source>
</evidence>
<feature type="chain" id="PRO_5012368726" evidence="2">
    <location>
        <begin position="25"/>
        <end position="676"/>
    </location>
</feature>
<gene>
    <name evidence="3" type="ORF">SAMN02745149_01070</name>
</gene>
<feature type="transmembrane region" description="Helical" evidence="1">
    <location>
        <begin position="318"/>
        <end position="338"/>
    </location>
</feature>
<accession>A0A1T4K9U4</accession>
<feature type="signal peptide" evidence="2">
    <location>
        <begin position="1"/>
        <end position="24"/>
    </location>
</feature>
<feature type="transmembrane region" description="Helical" evidence="1">
    <location>
        <begin position="510"/>
        <end position="532"/>
    </location>
</feature>
<evidence type="ECO:0000256" key="2">
    <source>
        <dbReference type="SAM" id="SignalP"/>
    </source>
</evidence>
<dbReference type="AlphaFoldDB" id="A0A1T4K9U4"/>
<reference evidence="3 4" key="1">
    <citation type="submission" date="2017-02" db="EMBL/GenBank/DDBJ databases">
        <authorList>
            <person name="Peterson S.W."/>
        </authorList>
    </citation>
    <scope>NUCLEOTIDE SEQUENCE [LARGE SCALE GENOMIC DNA]</scope>
    <source>
        <strain evidence="3 4">ATCC BAA-908</strain>
    </source>
</reference>
<keyword evidence="4" id="KW-1185">Reference proteome</keyword>
<dbReference type="OrthoDB" id="357551at2"/>
<name>A0A1T4K9U4_TREPO</name>
<organism evidence="3 4">
    <name type="scientific">Treponema porcinum</name>
    <dbReference type="NCBI Taxonomy" id="261392"/>
    <lineage>
        <taxon>Bacteria</taxon>
        <taxon>Pseudomonadati</taxon>
        <taxon>Spirochaetota</taxon>
        <taxon>Spirochaetia</taxon>
        <taxon>Spirochaetales</taxon>
        <taxon>Treponemataceae</taxon>
        <taxon>Treponema</taxon>
    </lineage>
</organism>
<sequence length="676" mass="77049">MKKNSFFFIFLILFTCFSSYSNEAAQELSGYEMCRELFAFLSEQNAVPIETPLLSADGNNFPFNITVEFKADEAQNRTELYKQQDFRTDFIISFTVEEALLHKEYISAITKAISEVHKKCTVRIAFTYGDYSRLQIPDKITGTEVLLESIMNKNRTSALCIKFTKGKNAIIPGGDGNTTPSWLTELAANAFYSQGIFYELKGGIISSLYRINFLQNDEKTSRFLKAEIPAAGIELNPEKISAEETAAFLSEIVSSYNPADTTEWDSHTNQIVIGNKIIWIREKITTILFLAVTFASLLALSELSFLRKRSRNNITKDVMHLWYLIPLTVLATTLSFIIGQELSSLLYKWFFIDSFTKIAVKLFSGFLLTSLYFLLIIRVQGILVSNAYAYFVTLSGIINIFLFSCIDISLFYLFTAEYIIIYLSRPVKKTYILAFFFLLLLVPLMPYSVQLIKYISPSALPRLINSSFFMNMIIAFGFLPFEFIWLRILTRLNKKWTESDADTKRFIKQNIAAVASAVGIFAVILITVSLLIPEKYKTVKKSRETVFIRKGTEDLLDVSFTDYRFFGETARIIFIETAEQCESCTVSIKGENSQPVLYSDNLYISDTKTNTDSFRLTIFPPKKMQFSYIADNTTDSTITVSALIPYQTEEETLTFSYKLYKKDIFIPGRTENGGAL</sequence>
<evidence type="ECO:0000313" key="3">
    <source>
        <dbReference type="EMBL" id="SJZ39224.1"/>
    </source>
</evidence>
<evidence type="ECO:0000313" key="4">
    <source>
        <dbReference type="Proteomes" id="UP000190423"/>
    </source>
</evidence>
<protein>
    <submittedName>
        <fullName evidence="3">Uncharacterized protein</fullName>
    </submittedName>
</protein>
<keyword evidence="1" id="KW-0812">Transmembrane</keyword>
<dbReference type="STRING" id="261392.SAMN02745149_01070"/>